<feature type="region of interest" description="Disordered" evidence="1">
    <location>
        <begin position="1"/>
        <end position="20"/>
    </location>
</feature>
<name>A0A0F9D7T9_9ZZZZ</name>
<evidence type="ECO:0000256" key="1">
    <source>
        <dbReference type="SAM" id="MobiDB-lite"/>
    </source>
</evidence>
<keyword evidence="2" id="KW-0812">Transmembrane</keyword>
<evidence type="ECO:0000313" key="3">
    <source>
        <dbReference type="EMBL" id="KKL13861.1"/>
    </source>
</evidence>
<reference evidence="3" key="1">
    <citation type="journal article" date="2015" name="Nature">
        <title>Complex archaea that bridge the gap between prokaryotes and eukaryotes.</title>
        <authorList>
            <person name="Spang A."/>
            <person name="Saw J.H."/>
            <person name="Jorgensen S.L."/>
            <person name="Zaremba-Niedzwiedzka K."/>
            <person name="Martijn J."/>
            <person name="Lind A.E."/>
            <person name="van Eijk R."/>
            <person name="Schleper C."/>
            <person name="Guy L."/>
            <person name="Ettema T.J."/>
        </authorList>
    </citation>
    <scope>NUCLEOTIDE SEQUENCE</scope>
</reference>
<dbReference type="AlphaFoldDB" id="A0A0F9D7T9"/>
<protein>
    <submittedName>
        <fullName evidence="3">Uncharacterized protein</fullName>
    </submittedName>
</protein>
<feature type="transmembrane region" description="Helical" evidence="2">
    <location>
        <begin position="90"/>
        <end position="112"/>
    </location>
</feature>
<accession>A0A0F9D7T9</accession>
<feature type="transmembrane region" description="Helical" evidence="2">
    <location>
        <begin position="30"/>
        <end position="52"/>
    </location>
</feature>
<proteinExistence type="predicted"/>
<keyword evidence="2" id="KW-0472">Membrane</keyword>
<comment type="caution">
    <text evidence="3">The sequence shown here is derived from an EMBL/GenBank/DDBJ whole genome shotgun (WGS) entry which is preliminary data.</text>
</comment>
<feature type="transmembrane region" description="Helical" evidence="2">
    <location>
        <begin position="133"/>
        <end position="157"/>
    </location>
</feature>
<sequence length="166" mass="18466">MNSRTHSLSRDTSDTQPSSPDVHVTFRTKVCLWIIVLGLANFLAYSVAYFALPGEAIHGGVRVEETPAGPRKHYYLLDQGSRLRVSRAKWIYSATHSTSIPITVGAVLLAMLTLAKDRILSSMRSSVVRGRTFITLLAVMVTVSSIVWMSWFLYTIITQLREPGPL</sequence>
<dbReference type="EMBL" id="LAZR01040689">
    <property type="protein sequence ID" value="KKL13861.1"/>
    <property type="molecule type" value="Genomic_DNA"/>
</dbReference>
<gene>
    <name evidence="3" type="ORF">LCGC14_2521530</name>
</gene>
<evidence type="ECO:0000256" key="2">
    <source>
        <dbReference type="SAM" id="Phobius"/>
    </source>
</evidence>
<organism evidence="3">
    <name type="scientific">marine sediment metagenome</name>
    <dbReference type="NCBI Taxonomy" id="412755"/>
    <lineage>
        <taxon>unclassified sequences</taxon>
        <taxon>metagenomes</taxon>
        <taxon>ecological metagenomes</taxon>
    </lineage>
</organism>
<keyword evidence="2" id="KW-1133">Transmembrane helix</keyword>